<keyword evidence="5 7" id="KW-0472">Membrane</keyword>
<feature type="transmembrane region" description="Helical" evidence="7">
    <location>
        <begin position="45"/>
        <end position="63"/>
    </location>
</feature>
<dbReference type="InterPro" id="IPR032807">
    <property type="entry name" value="GNVR"/>
</dbReference>
<comment type="subcellular location">
    <subcellularLocation>
        <location evidence="1">Cell membrane</location>
        <topology evidence="1">Multi-pass membrane protein</topology>
    </subcellularLocation>
</comment>
<evidence type="ECO:0000256" key="1">
    <source>
        <dbReference type="ARBA" id="ARBA00004651"/>
    </source>
</evidence>
<dbReference type="Proteomes" id="UP001597380">
    <property type="component" value="Unassembled WGS sequence"/>
</dbReference>
<dbReference type="EMBL" id="JBHUHT010000007">
    <property type="protein sequence ID" value="MFD2094768.1"/>
    <property type="molecule type" value="Genomic_DNA"/>
</dbReference>
<keyword evidence="2" id="KW-1003">Cell membrane</keyword>
<evidence type="ECO:0000256" key="4">
    <source>
        <dbReference type="ARBA" id="ARBA00022989"/>
    </source>
</evidence>
<feature type="domain" description="Polysaccharide chain length determinant N-terminal" evidence="8">
    <location>
        <begin position="29"/>
        <end position="129"/>
    </location>
</feature>
<dbReference type="InterPro" id="IPR050445">
    <property type="entry name" value="Bact_polysacc_biosynth/exp"/>
</dbReference>
<keyword evidence="11" id="KW-1185">Reference proteome</keyword>
<dbReference type="PANTHER" id="PTHR32309">
    <property type="entry name" value="TYROSINE-PROTEIN KINASE"/>
    <property type="match status" value="1"/>
</dbReference>
<evidence type="ECO:0000256" key="5">
    <source>
        <dbReference type="ARBA" id="ARBA00023136"/>
    </source>
</evidence>
<feature type="compositionally biased region" description="Polar residues" evidence="6">
    <location>
        <begin position="1"/>
        <end position="12"/>
    </location>
</feature>
<evidence type="ECO:0000256" key="6">
    <source>
        <dbReference type="SAM" id="MobiDB-lite"/>
    </source>
</evidence>
<evidence type="ECO:0000256" key="3">
    <source>
        <dbReference type="ARBA" id="ARBA00022692"/>
    </source>
</evidence>
<sequence>MENQHTQSQQPQLVPPPHYYHPPSQLSDDEINFSEIWGEICKGKWVIIAITVFFAFSAAMYAISLPNVYQAKALLAPADGDNNMSSMARQFGGLASLAGVNLGGGGDSKTTLAIEVMKSRQFISNFIEKFNLKVPLMAAKGWERESDTLLVNKELYDADNSKWIRDVEPPHLPEPSAWEAHEAFIDIYSISESKDSGMVWVSVEHYSPRIAKEWVDLLVKEINSVMKQKEVREAQNSIDFLSEQLNKTSVTEMQNVFYQLIEEQTKTIMLSEVREEYIFTTVDPAVEPEEKMKPRRAMIVLLGCVLGLLLGLSFYICKFLFSETDISDKQ</sequence>
<accession>A0ABW4XKH3</accession>
<evidence type="ECO:0000259" key="8">
    <source>
        <dbReference type="Pfam" id="PF02706"/>
    </source>
</evidence>
<evidence type="ECO:0000259" key="9">
    <source>
        <dbReference type="Pfam" id="PF13807"/>
    </source>
</evidence>
<dbReference type="Pfam" id="PF02706">
    <property type="entry name" value="Wzz"/>
    <property type="match status" value="1"/>
</dbReference>
<reference evidence="11" key="1">
    <citation type="journal article" date="2019" name="Int. J. Syst. Evol. Microbiol.">
        <title>The Global Catalogue of Microorganisms (GCM) 10K type strain sequencing project: providing services to taxonomists for standard genome sequencing and annotation.</title>
        <authorList>
            <consortium name="The Broad Institute Genomics Platform"/>
            <consortium name="The Broad Institute Genome Sequencing Center for Infectious Disease"/>
            <person name="Wu L."/>
            <person name="Ma J."/>
        </authorList>
    </citation>
    <scope>NUCLEOTIDE SEQUENCE [LARGE SCALE GENOMIC DNA]</scope>
    <source>
        <strain evidence="11">CGMCC 1.10992</strain>
    </source>
</reference>
<dbReference type="PANTHER" id="PTHR32309:SF13">
    <property type="entry name" value="FERRIC ENTEROBACTIN TRANSPORT PROTEIN FEPE"/>
    <property type="match status" value="1"/>
</dbReference>
<proteinExistence type="predicted"/>
<name>A0ABW4XKH3_9GAMM</name>
<keyword evidence="3 7" id="KW-0812">Transmembrane</keyword>
<comment type="caution">
    <text evidence="10">The sequence shown here is derived from an EMBL/GenBank/DDBJ whole genome shotgun (WGS) entry which is preliminary data.</text>
</comment>
<evidence type="ECO:0000313" key="10">
    <source>
        <dbReference type="EMBL" id="MFD2094768.1"/>
    </source>
</evidence>
<evidence type="ECO:0000313" key="11">
    <source>
        <dbReference type="Proteomes" id="UP001597380"/>
    </source>
</evidence>
<evidence type="ECO:0000256" key="2">
    <source>
        <dbReference type="ARBA" id="ARBA00022475"/>
    </source>
</evidence>
<feature type="domain" description="Tyrosine-protein kinase G-rich" evidence="9">
    <location>
        <begin position="254"/>
        <end position="318"/>
    </location>
</feature>
<organism evidence="10 11">
    <name type="scientific">Corallincola platygyrae</name>
    <dbReference type="NCBI Taxonomy" id="1193278"/>
    <lineage>
        <taxon>Bacteria</taxon>
        <taxon>Pseudomonadati</taxon>
        <taxon>Pseudomonadota</taxon>
        <taxon>Gammaproteobacteria</taxon>
        <taxon>Alteromonadales</taxon>
        <taxon>Psychromonadaceae</taxon>
        <taxon>Corallincola</taxon>
    </lineage>
</organism>
<dbReference type="InterPro" id="IPR003856">
    <property type="entry name" value="LPS_length_determ_N"/>
</dbReference>
<gene>
    <name evidence="10" type="ORF">ACFSJ3_02145</name>
</gene>
<dbReference type="Pfam" id="PF13807">
    <property type="entry name" value="GNVR"/>
    <property type="match status" value="1"/>
</dbReference>
<dbReference type="RefSeq" id="WP_345338238.1">
    <property type="nucleotide sequence ID" value="NZ_BAABLI010000004.1"/>
</dbReference>
<feature type="region of interest" description="Disordered" evidence="6">
    <location>
        <begin position="1"/>
        <end position="21"/>
    </location>
</feature>
<feature type="transmembrane region" description="Helical" evidence="7">
    <location>
        <begin position="299"/>
        <end position="321"/>
    </location>
</feature>
<evidence type="ECO:0000256" key="7">
    <source>
        <dbReference type="SAM" id="Phobius"/>
    </source>
</evidence>
<protein>
    <submittedName>
        <fullName evidence="10">Wzz/FepE/Etk N-terminal domain-containing protein</fullName>
    </submittedName>
</protein>
<keyword evidence="4 7" id="KW-1133">Transmembrane helix</keyword>